<dbReference type="Gene3D" id="3.60.21.10">
    <property type="match status" value="1"/>
</dbReference>
<dbReference type="NCBIfam" id="TIGR03729">
    <property type="entry name" value="acc_ester"/>
    <property type="match status" value="1"/>
</dbReference>
<evidence type="ECO:0000256" key="3">
    <source>
        <dbReference type="ARBA" id="ARBA00023004"/>
    </source>
</evidence>
<reference evidence="7" key="1">
    <citation type="journal article" date="2019" name="Int. J. Syst. Evol. Microbiol.">
        <title>The Global Catalogue of Microorganisms (GCM) 10K type strain sequencing project: providing services to taxonomists for standard genome sequencing and annotation.</title>
        <authorList>
            <consortium name="The Broad Institute Genomics Platform"/>
            <consortium name="The Broad Institute Genome Sequencing Center for Infectious Disease"/>
            <person name="Wu L."/>
            <person name="Ma J."/>
        </authorList>
    </citation>
    <scope>NUCLEOTIDE SEQUENCE [LARGE SCALE GENOMIC DNA]</scope>
    <source>
        <strain evidence="7">CCUG 67170</strain>
    </source>
</reference>
<dbReference type="PANTHER" id="PTHR42988">
    <property type="entry name" value="PHOSPHOHYDROLASE"/>
    <property type="match status" value="1"/>
</dbReference>
<evidence type="ECO:0000256" key="1">
    <source>
        <dbReference type="ARBA" id="ARBA00022723"/>
    </source>
</evidence>
<name>A0ABV8CYJ8_9STRE</name>
<evidence type="ECO:0000256" key="2">
    <source>
        <dbReference type="ARBA" id="ARBA00022801"/>
    </source>
</evidence>
<accession>A0ABV8CYJ8</accession>
<feature type="domain" description="Calcineurin-like phosphoesterase" evidence="5">
    <location>
        <begin position="3"/>
        <end position="207"/>
    </location>
</feature>
<evidence type="ECO:0000256" key="4">
    <source>
        <dbReference type="ARBA" id="ARBA00025742"/>
    </source>
</evidence>
<dbReference type="InterPro" id="IPR050884">
    <property type="entry name" value="CNP_phosphodiesterase-III"/>
</dbReference>
<evidence type="ECO:0000259" key="5">
    <source>
        <dbReference type="Pfam" id="PF00149"/>
    </source>
</evidence>
<evidence type="ECO:0000313" key="7">
    <source>
        <dbReference type="Proteomes" id="UP001595807"/>
    </source>
</evidence>
<keyword evidence="7" id="KW-1185">Reference proteome</keyword>
<keyword evidence="1" id="KW-0479">Metal-binding</keyword>
<proteinExistence type="inferred from homology"/>
<dbReference type="InterPro" id="IPR029052">
    <property type="entry name" value="Metallo-depent_PP-like"/>
</dbReference>
<dbReference type="InterPro" id="IPR004843">
    <property type="entry name" value="Calcineurin-like_PHP"/>
</dbReference>
<evidence type="ECO:0000313" key="6">
    <source>
        <dbReference type="EMBL" id="MFC3928735.1"/>
    </source>
</evidence>
<organism evidence="6 7">
    <name type="scientific">Streptococcus caprae</name>
    <dbReference type="NCBI Taxonomy" id="1640501"/>
    <lineage>
        <taxon>Bacteria</taxon>
        <taxon>Bacillati</taxon>
        <taxon>Bacillota</taxon>
        <taxon>Bacilli</taxon>
        <taxon>Lactobacillales</taxon>
        <taxon>Streptococcaceae</taxon>
        <taxon>Streptococcus</taxon>
    </lineage>
</organism>
<comment type="similarity">
    <text evidence="4">Belongs to the cyclic nucleotide phosphodiesterase class-III family.</text>
</comment>
<keyword evidence="3" id="KW-0408">Iron</keyword>
<dbReference type="RefSeq" id="WP_380427565.1">
    <property type="nucleotide sequence ID" value="NZ_JBHRZV010000051.1"/>
</dbReference>
<sequence>MTRLAIMSDLHIDSNHFEEDELQTLVQVLRDQKIDYLHIAGDISNDFEGLSKPFLERLTKDFEVTYNLGNHDMLGLSEEAIAELDFQQHQIGQATLISFAGWYDYSFNPEISYKDNLRHKNLYWFDRKLKRPADDIMLTKASLEQLKDLVSSLSGPIIVAMHFVPHSHYQTPYAKVDFLNSFLGSQSYHEVFKQHQVQDVVFGHIHWREEPHVFDGVTYHVRPLGYVREWQLVRDFFHLHPEIPYNRQQSPSKRFNAVKHLSEFQAYKAQHLYKEFTSAMTIFDL</sequence>
<dbReference type="InterPro" id="IPR022302">
    <property type="entry name" value="Phosphoesterase_putative"/>
</dbReference>
<dbReference type="EMBL" id="JBHRZV010000051">
    <property type="protein sequence ID" value="MFC3928735.1"/>
    <property type="molecule type" value="Genomic_DNA"/>
</dbReference>
<dbReference type="SUPFAM" id="SSF56300">
    <property type="entry name" value="Metallo-dependent phosphatases"/>
    <property type="match status" value="1"/>
</dbReference>
<gene>
    <name evidence="6" type="ORF">ACFORF_09215</name>
</gene>
<comment type="caution">
    <text evidence="6">The sequence shown here is derived from an EMBL/GenBank/DDBJ whole genome shotgun (WGS) entry which is preliminary data.</text>
</comment>
<protein>
    <submittedName>
        <fullName evidence="6">Metallophosphoesterase</fullName>
    </submittedName>
</protein>
<dbReference type="Proteomes" id="UP001595807">
    <property type="component" value="Unassembled WGS sequence"/>
</dbReference>
<dbReference type="PANTHER" id="PTHR42988:SF2">
    <property type="entry name" value="CYCLIC NUCLEOTIDE PHOSPHODIESTERASE CBUA0032-RELATED"/>
    <property type="match status" value="1"/>
</dbReference>
<dbReference type="Pfam" id="PF00149">
    <property type="entry name" value="Metallophos"/>
    <property type="match status" value="1"/>
</dbReference>
<keyword evidence="2" id="KW-0378">Hydrolase</keyword>